<dbReference type="PANTHER" id="PTHR43569:SF2">
    <property type="entry name" value="AMIDOHYDROLASE-RELATED DOMAIN-CONTAINING PROTEIN"/>
    <property type="match status" value="1"/>
</dbReference>
<organism evidence="4 5">
    <name type="scientific">Flagellimonas taeanensis</name>
    <dbReference type="NCBI Taxonomy" id="1005926"/>
    <lineage>
        <taxon>Bacteria</taxon>
        <taxon>Pseudomonadati</taxon>
        <taxon>Bacteroidota</taxon>
        <taxon>Flavobacteriia</taxon>
        <taxon>Flavobacteriales</taxon>
        <taxon>Flavobacteriaceae</taxon>
        <taxon>Flagellimonas</taxon>
    </lineage>
</organism>
<proteinExistence type="inferred from homology"/>
<comment type="caution">
    <text evidence="4">The sequence shown here is derived from an EMBL/GenBank/DDBJ whole genome shotgun (WGS) entry which is preliminary data.</text>
</comment>
<evidence type="ECO:0000313" key="5">
    <source>
        <dbReference type="Proteomes" id="UP000184031"/>
    </source>
</evidence>
<reference evidence="4 5" key="1">
    <citation type="submission" date="2016-11" db="EMBL/GenBank/DDBJ databases">
        <authorList>
            <person name="Varghese N."/>
            <person name="Submissions S."/>
        </authorList>
    </citation>
    <scope>NUCLEOTIDE SEQUENCE [LARGE SCALE GENOMIC DNA]</scope>
    <source>
        <strain evidence="4 5">CGMCC 1.12174</strain>
        <strain evidence="3 6">DSM 26351</strain>
    </source>
</reference>
<dbReference type="STRING" id="1055723.SAMN05216293_2237"/>
<dbReference type="Proteomes" id="UP000198940">
    <property type="component" value="Unassembled WGS sequence"/>
</dbReference>
<feature type="domain" description="Amidohydrolase-related" evidence="2">
    <location>
        <begin position="6"/>
        <end position="278"/>
    </location>
</feature>
<dbReference type="EMBL" id="FOKU01000011">
    <property type="protein sequence ID" value="SFC44692.1"/>
    <property type="molecule type" value="Genomic_DNA"/>
</dbReference>
<dbReference type="Proteomes" id="UP000184031">
    <property type="component" value="Unassembled WGS sequence"/>
</dbReference>
<dbReference type="InterPro" id="IPR032466">
    <property type="entry name" value="Metal_Hydrolase"/>
</dbReference>
<evidence type="ECO:0000256" key="1">
    <source>
        <dbReference type="ARBA" id="ARBA00038310"/>
    </source>
</evidence>
<dbReference type="Gene3D" id="3.20.20.140">
    <property type="entry name" value="Metal-dependent hydrolases"/>
    <property type="match status" value="1"/>
</dbReference>
<comment type="similarity">
    <text evidence="1">Belongs to the metallo-dependent hydrolases superfamily.</text>
</comment>
<accession>A0A1M6WBL9</accession>
<protein>
    <submittedName>
        <fullName evidence="4">L-fuconolactonase</fullName>
    </submittedName>
</protein>
<dbReference type="GO" id="GO:0016787">
    <property type="term" value="F:hydrolase activity"/>
    <property type="evidence" value="ECO:0007669"/>
    <property type="project" value="InterPro"/>
</dbReference>
<evidence type="ECO:0000259" key="2">
    <source>
        <dbReference type="Pfam" id="PF04909"/>
    </source>
</evidence>
<evidence type="ECO:0000313" key="3">
    <source>
        <dbReference type="EMBL" id="SFC44692.1"/>
    </source>
</evidence>
<dbReference type="EMBL" id="FRAT01000005">
    <property type="protein sequence ID" value="SHK91091.1"/>
    <property type="molecule type" value="Genomic_DNA"/>
</dbReference>
<sequence length="278" mass="32343">MSNVKIDSHQHFWKYHPNTHEWIGPSMEAIKKDFLPADLYPLLQKNTMDGCIAIQAQQSETETLFLLDLAKQHPFIKGVVGWLDLCAEDIGEKLQEYAKNPLLKGLRHVVQDEPDDYFMLRPEFQRGLSLLEKYDLTYDILIYPKHLSPALELVKLFPSQSFVLDHMAKPNINGKMDPHWEHYIGELGKRNNVHCKASGMVTEAAWGKWSKSDFIPYLDVVFDSFDTERIMFGSDWPVCLLSAEYEQVKDILIQYLTKYPKETQEQVMGLNAQKFYRI</sequence>
<dbReference type="Pfam" id="PF04909">
    <property type="entry name" value="Amidohydro_2"/>
    <property type="match status" value="1"/>
</dbReference>
<dbReference type="InterPro" id="IPR052350">
    <property type="entry name" value="Metallo-dep_Lactonases"/>
</dbReference>
<evidence type="ECO:0000313" key="4">
    <source>
        <dbReference type="EMBL" id="SHK91091.1"/>
    </source>
</evidence>
<dbReference type="RefSeq" id="WP_072879808.1">
    <property type="nucleotide sequence ID" value="NZ_FOKU01000011.1"/>
</dbReference>
<dbReference type="InterPro" id="IPR006680">
    <property type="entry name" value="Amidohydro-rel"/>
</dbReference>
<gene>
    <name evidence="3" type="ORF">SAMN04487891_11174</name>
    <name evidence="4" type="ORF">SAMN05216293_2237</name>
</gene>
<keyword evidence="6" id="KW-1185">Reference proteome</keyword>
<dbReference type="OrthoDB" id="5450317at2"/>
<dbReference type="AlphaFoldDB" id="A0A1M6WBL9"/>
<dbReference type="SUPFAM" id="SSF51556">
    <property type="entry name" value="Metallo-dependent hydrolases"/>
    <property type="match status" value="1"/>
</dbReference>
<name>A0A1M6WBL9_9FLAO</name>
<evidence type="ECO:0000313" key="6">
    <source>
        <dbReference type="Proteomes" id="UP000198940"/>
    </source>
</evidence>
<dbReference type="PANTHER" id="PTHR43569">
    <property type="entry name" value="AMIDOHYDROLASE"/>
    <property type="match status" value="1"/>
</dbReference>